<dbReference type="Proteomes" id="UP001498421">
    <property type="component" value="Unassembled WGS sequence"/>
</dbReference>
<sequence>MSQNAPANGWEATDPRPIFDGPHDLNRTNPLHLGKNRLFADVGHWRLPKEWRKGLQKEIKDAKKTDGPKTMHRNRIMCWTFSYGRDAPWPPMDPSLDLRMFAEHMKSRGKKTSDQYKSASFVVLRKELEIQDTIFKISNGEIPGVDLDFVLQSAWKEATTAYNNNFKVALRGILPGSELDGEKGMNKSHSSDLEAFSLDFLDNIKDKDHGYCATYRNGANYRDHQLNPRTLQRPGEPTLKWPHLFAPPLDIGLSVSYNKAVHQHYRGARASYLVPHINREDLTNPANLLKFIHYRARTAPADFARIDSDLMYLGRSSKMLAGAFSAMHVVIFDNAAVDSIADMNIKIVRAHGNELFHMDETFDCFRVAEEDRERYRALHTAGHTFGTMEAWLVLDAQSVIYTFLLIVCVRLLGLSMGYGLDTHGSQILGHIDPVLSAEDLVRIQDAAGDTIEELRARGETAWRDLPSQRQYEHVVKSVNDSQYLGTLQAKKELAEEHLTRLFEDPNYFAAVIFDQKEHHWQNLPQNYDAKRGALIEHYEARNNRKHLYYDCLRSVLRRAVFGFFIWPLVEKRLTAFCDEFEDFCDDENNGHDKKLPINVAPQLKKNSMLYKRYHDVVYVVRFCAVLFLKEFATKLIHASSEPMRENFFYMDDTEPWDKNTATNVKCKFQKGIYKDRYYTARSSKRTLNVEDDTTLVIVGGMINNFLASRPTAMYAGVRKITARLQRWMDDCENEETSEIFTQLVADTIDDLDVLAEIAQHLEDFSSTARHIEDTSEEEFQQGLSAACVDDSIDFLAFDDFPYEINGVPDKRIERIFSFLEELQGFDKVRTINYGRARGDLKRLGASLLKKTIVPTNDNGTYKASNEALERLEETMGVTRDEYPFHPKEVPIDLDARDKIPHRWPTEHWRRESKRIKTERAKLYKRLHEQVTEARKGFEGQIVENEARERMQKRRQEQELQRWRRLAQRRRKQRRSERTEGTAGAAPEAGEDVEMGEDDDDEDEPMEDEPRVEEPQVEEPQVEEPQVQEPQVEEAQVNEPHIEVDEPQAPEPEPQPAPRLAGQLPLPEAPPGRDLALGALSLGPSLAPDGKPKASLNKRVWETLLSLHGKTTSKTTYGELARALHYMGYRDEGRGGSHGVFMWTPACRWRREDLPKGHNIQVAKNHEGENKAAAQGKVRDWGFRLSERGMTWAFIQKWYQKKR</sequence>
<gene>
    <name evidence="2" type="ORF">QQZ08_008446</name>
</gene>
<evidence type="ECO:0000256" key="1">
    <source>
        <dbReference type="SAM" id="MobiDB-lite"/>
    </source>
</evidence>
<feature type="region of interest" description="Disordered" evidence="1">
    <location>
        <begin position="1"/>
        <end position="21"/>
    </location>
</feature>
<feature type="compositionally biased region" description="Acidic residues" evidence="1">
    <location>
        <begin position="988"/>
        <end position="1006"/>
    </location>
</feature>
<accession>A0ABR1HVH3</accession>
<organism evidence="2 3">
    <name type="scientific">Neonectria magnoliae</name>
    <dbReference type="NCBI Taxonomy" id="2732573"/>
    <lineage>
        <taxon>Eukaryota</taxon>
        <taxon>Fungi</taxon>
        <taxon>Dikarya</taxon>
        <taxon>Ascomycota</taxon>
        <taxon>Pezizomycotina</taxon>
        <taxon>Sordariomycetes</taxon>
        <taxon>Hypocreomycetidae</taxon>
        <taxon>Hypocreales</taxon>
        <taxon>Nectriaceae</taxon>
        <taxon>Neonectria</taxon>
    </lineage>
</organism>
<feature type="compositionally biased region" description="Low complexity" evidence="1">
    <location>
        <begin position="1022"/>
        <end position="1038"/>
    </location>
</feature>
<name>A0ABR1HVH3_9HYPO</name>
<comment type="caution">
    <text evidence="2">The sequence shown here is derived from an EMBL/GenBank/DDBJ whole genome shotgun (WGS) entry which is preliminary data.</text>
</comment>
<dbReference type="EMBL" id="JAZAVK010000088">
    <property type="protein sequence ID" value="KAK7424817.1"/>
    <property type="molecule type" value="Genomic_DNA"/>
</dbReference>
<evidence type="ECO:0000313" key="3">
    <source>
        <dbReference type="Proteomes" id="UP001498421"/>
    </source>
</evidence>
<feature type="compositionally biased region" description="Basic residues" evidence="1">
    <location>
        <begin position="962"/>
        <end position="974"/>
    </location>
</feature>
<protein>
    <submittedName>
        <fullName evidence="2">Uncharacterized protein</fullName>
    </submittedName>
</protein>
<proteinExistence type="predicted"/>
<feature type="compositionally biased region" description="Basic and acidic residues" evidence="1">
    <location>
        <begin position="948"/>
        <end position="961"/>
    </location>
</feature>
<feature type="compositionally biased region" description="Low complexity" evidence="1">
    <location>
        <begin position="1074"/>
        <end position="1087"/>
    </location>
</feature>
<evidence type="ECO:0000313" key="2">
    <source>
        <dbReference type="EMBL" id="KAK7424817.1"/>
    </source>
</evidence>
<reference evidence="2 3" key="1">
    <citation type="journal article" date="2025" name="Microbiol. Resour. Announc.">
        <title>Draft genome sequences for Neonectria magnoliae and Neonectria punicea, canker pathogens of Liriodendron tulipifera and Acer saccharum in West Virginia.</title>
        <authorList>
            <person name="Petronek H.M."/>
            <person name="Kasson M.T."/>
            <person name="Metheny A.M."/>
            <person name="Stauder C.M."/>
            <person name="Lovett B."/>
            <person name="Lynch S.C."/>
            <person name="Garnas J.R."/>
            <person name="Kasson L.R."/>
            <person name="Stajich J.E."/>
        </authorList>
    </citation>
    <scope>NUCLEOTIDE SEQUENCE [LARGE SCALE GENOMIC DNA]</scope>
    <source>
        <strain evidence="2 3">NRRL 64651</strain>
    </source>
</reference>
<feature type="region of interest" description="Disordered" evidence="1">
    <location>
        <begin position="948"/>
        <end position="1092"/>
    </location>
</feature>
<keyword evidence="3" id="KW-1185">Reference proteome</keyword>